<dbReference type="PANTHER" id="PTHR43758:SF2">
    <property type="entry name" value="OXIDIZED PURINE NUCLEOSIDE TRIPHOSPHATE HYDROLASE"/>
    <property type="match status" value="1"/>
</dbReference>
<evidence type="ECO:0000256" key="2">
    <source>
        <dbReference type="ARBA" id="ARBA00005582"/>
    </source>
</evidence>
<organism evidence="8">
    <name type="scientific">uncultured Thermomicrobiales bacterium</name>
    <dbReference type="NCBI Taxonomy" id="1645740"/>
    <lineage>
        <taxon>Bacteria</taxon>
        <taxon>Pseudomonadati</taxon>
        <taxon>Thermomicrobiota</taxon>
        <taxon>Thermomicrobia</taxon>
        <taxon>Thermomicrobiales</taxon>
        <taxon>environmental samples</taxon>
    </lineage>
</organism>
<sequence>MGEAEQFVGRGRYSVIPRTLVFLRHGDDVLLLKGAPTKRLWAGRYNGLGGHVEPGETIEAAALREVREEAGIAPDAIEDLTLRALVNVEGAGAPAGGPGVLL</sequence>
<dbReference type="EMBL" id="CADCWM010001166">
    <property type="protein sequence ID" value="CAA9589295.1"/>
    <property type="molecule type" value="Genomic_DNA"/>
</dbReference>
<accession>A0A6J4VTV2</accession>
<protein>
    <submittedName>
        <fullName evidence="8">NUDIX hydrolase</fullName>
    </submittedName>
</protein>
<evidence type="ECO:0000256" key="1">
    <source>
        <dbReference type="ARBA" id="ARBA00001946"/>
    </source>
</evidence>
<dbReference type="PROSITE" id="PS00893">
    <property type="entry name" value="NUDIX_BOX"/>
    <property type="match status" value="1"/>
</dbReference>
<comment type="cofactor">
    <cofactor evidence="1">
        <name>Mg(2+)</name>
        <dbReference type="ChEBI" id="CHEBI:18420"/>
    </cofactor>
</comment>
<dbReference type="GO" id="GO:0046872">
    <property type="term" value="F:metal ion binding"/>
    <property type="evidence" value="ECO:0007669"/>
    <property type="project" value="UniProtKB-KW"/>
</dbReference>
<dbReference type="InterPro" id="IPR020084">
    <property type="entry name" value="NUDIX_hydrolase_CS"/>
</dbReference>
<dbReference type="Pfam" id="PF00293">
    <property type="entry name" value="NUDIX"/>
    <property type="match status" value="1"/>
</dbReference>
<feature type="domain" description="Nudix hydrolase" evidence="7">
    <location>
        <begin position="14"/>
        <end position="102"/>
    </location>
</feature>
<dbReference type="InterPro" id="IPR000086">
    <property type="entry name" value="NUDIX_hydrolase_dom"/>
</dbReference>
<reference evidence="8" key="1">
    <citation type="submission" date="2020-02" db="EMBL/GenBank/DDBJ databases">
        <authorList>
            <person name="Meier V. D."/>
        </authorList>
    </citation>
    <scope>NUCLEOTIDE SEQUENCE</scope>
    <source>
        <strain evidence="8">AVDCRST_MAG88</strain>
    </source>
</reference>
<keyword evidence="5" id="KW-0460">Magnesium</keyword>
<dbReference type="PRINTS" id="PR00502">
    <property type="entry name" value="NUDIXFAMILY"/>
</dbReference>
<keyword evidence="3" id="KW-0479">Metal-binding</keyword>
<evidence type="ECO:0000256" key="6">
    <source>
        <dbReference type="RuleBase" id="RU003476"/>
    </source>
</evidence>
<dbReference type="PROSITE" id="PS51462">
    <property type="entry name" value="NUDIX"/>
    <property type="match status" value="1"/>
</dbReference>
<dbReference type="InterPro" id="IPR015797">
    <property type="entry name" value="NUDIX_hydrolase-like_dom_sf"/>
</dbReference>
<gene>
    <name evidence="8" type="ORF">AVDCRST_MAG88-4547</name>
</gene>
<dbReference type="Gene3D" id="3.90.79.10">
    <property type="entry name" value="Nucleoside Triphosphate Pyrophosphohydrolase"/>
    <property type="match status" value="1"/>
</dbReference>
<keyword evidence="4 6" id="KW-0378">Hydrolase</keyword>
<dbReference type="AlphaFoldDB" id="A0A6J4VTV2"/>
<evidence type="ECO:0000256" key="4">
    <source>
        <dbReference type="ARBA" id="ARBA00022801"/>
    </source>
</evidence>
<proteinExistence type="inferred from homology"/>
<dbReference type="GO" id="GO:0005737">
    <property type="term" value="C:cytoplasm"/>
    <property type="evidence" value="ECO:0007669"/>
    <property type="project" value="TreeGrafter"/>
</dbReference>
<evidence type="ECO:0000256" key="3">
    <source>
        <dbReference type="ARBA" id="ARBA00022723"/>
    </source>
</evidence>
<evidence type="ECO:0000313" key="8">
    <source>
        <dbReference type="EMBL" id="CAA9589295.1"/>
    </source>
</evidence>
<name>A0A6J4VTV2_9BACT</name>
<dbReference type="InterPro" id="IPR020476">
    <property type="entry name" value="Nudix_hydrolase"/>
</dbReference>
<dbReference type="SUPFAM" id="SSF55811">
    <property type="entry name" value="Nudix"/>
    <property type="match status" value="1"/>
</dbReference>
<dbReference type="GO" id="GO:0016818">
    <property type="term" value="F:hydrolase activity, acting on acid anhydrides, in phosphorus-containing anhydrides"/>
    <property type="evidence" value="ECO:0007669"/>
    <property type="project" value="TreeGrafter"/>
</dbReference>
<dbReference type="PANTHER" id="PTHR43758">
    <property type="entry name" value="7,8-DIHYDRO-8-OXOGUANINE TRIPHOSPHATASE"/>
    <property type="match status" value="1"/>
</dbReference>
<feature type="non-terminal residue" evidence="8">
    <location>
        <position position="102"/>
    </location>
</feature>
<evidence type="ECO:0000256" key="5">
    <source>
        <dbReference type="ARBA" id="ARBA00022842"/>
    </source>
</evidence>
<comment type="similarity">
    <text evidence="2 6">Belongs to the Nudix hydrolase family.</text>
</comment>
<evidence type="ECO:0000259" key="7">
    <source>
        <dbReference type="PROSITE" id="PS51462"/>
    </source>
</evidence>